<keyword evidence="2" id="KW-1185">Reference proteome</keyword>
<reference evidence="1 2" key="1">
    <citation type="submission" date="2023-11" db="EMBL/GenBank/DDBJ databases">
        <authorList>
            <person name="Hedman E."/>
            <person name="Englund M."/>
            <person name="Stromberg M."/>
            <person name="Nyberg Akerstrom W."/>
            <person name="Nylinder S."/>
            <person name="Jareborg N."/>
            <person name="Kallberg Y."/>
            <person name="Kronander E."/>
        </authorList>
    </citation>
    <scope>NUCLEOTIDE SEQUENCE [LARGE SCALE GENOMIC DNA]</scope>
</reference>
<accession>A0AAV1KH44</accession>
<organism evidence="1 2">
    <name type="scientific">Parnassius mnemosyne</name>
    <name type="common">clouded apollo</name>
    <dbReference type="NCBI Taxonomy" id="213953"/>
    <lineage>
        <taxon>Eukaryota</taxon>
        <taxon>Metazoa</taxon>
        <taxon>Ecdysozoa</taxon>
        <taxon>Arthropoda</taxon>
        <taxon>Hexapoda</taxon>
        <taxon>Insecta</taxon>
        <taxon>Pterygota</taxon>
        <taxon>Neoptera</taxon>
        <taxon>Endopterygota</taxon>
        <taxon>Lepidoptera</taxon>
        <taxon>Glossata</taxon>
        <taxon>Ditrysia</taxon>
        <taxon>Papilionoidea</taxon>
        <taxon>Papilionidae</taxon>
        <taxon>Parnassiinae</taxon>
        <taxon>Parnassini</taxon>
        <taxon>Parnassius</taxon>
        <taxon>Driopa</taxon>
    </lineage>
</organism>
<evidence type="ECO:0000313" key="1">
    <source>
        <dbReference type="EMBL" id="CAK1581132.1"/>
    </source>
</evidence>
<name>A0AAV1KH44_9NEOP</name>
<proteinExistence type="predicted"/>
<dbReference type="AlphaFoldDB" id="A0AAV1KH44"/>
<evidence type="ECO:0008006" key="3">
    <source>
        <dbReference type="Google" id="ProtNLM"/>
    </source>
</evidence>
<comment type="caution">
    <text evidence="1">The sequence shown here is derived from an EMBL/GenBank/DDBJ whole genome shotgun (WGS) entry which is preliminary data.</text>
</comment>
<dbReference type="PANTHER" id="PTHR46060:SF1">
    <property type="entry name" value="MARINER MOS1 TRANSPOSASE-LIKE PROTEIN"/>
    <property type="match status" value="1"/>
</dbReference>
<dbReference type="InterPro" id="IPR036397">
    <property type="entry name" value="RNaseH_sf"/>
</dbReference>
<dbReference type="PANTHER" id="PTHR46060">
    <property type="entry name" value="MARINER MOS1 TRANSPOSASE-LIKE PROTEIN"/>
    <property type="match status" value="1"/>
</dbReference>
<protein>
    <recommendedName>
        <fullName evidence="3">Transposase</fullName>
    </recommendedName>
</protein>
<dbReference type="Proteomes" id="UP001314205">
    <property type="component" value="Unassembled WGS sequence"/>
</dbReference>
<evidence type="ECO:0000313" key="2">
    <source>
        <dbReference type="Proteomes" id="UP001314205"/>
    </source>
</evidence>
<dbReference type="GO" id="GO:0003676">
    <property type="term" value="F:nucleic acid binding"/>
    <property type="evidence" value="ECO:0007669"/>
    <property type="project" value="InterPro"/>
</dbReference>
<dbReference type="Gene3D" id="3.30.420.10">
    <property type="entry name" value="Ribonuclease H-like superfamily/Ribonuclease H"/>
    <property type="match status" value="1"/>
</dbReference>
<sequence>MLVREDPRITYMDIEKIVGISSGSIHTILHQHLGVRKLCCRWIPRLLFESEKQARVDWWHEIRLRFRNGASRRVSEIVTGDETWIYQYDPENKRQSSVWLYHEANINRRCFN</sequence>
<dbReference type="EMBL" id="CAVLGL010000024">
    <property type="protein sequence ID" value="CAK1581132.1"/>
    <property type="molecule type" value="Genomic_DNA"/>
</dbReference>
<dbReference type="InterPro" id="IPR052709">
    <property type="entry name" value="Transposase-MT_Hybrid"/>
</dbReference>
<gene>
    <name evidence="1" type="ORF">PARMNEM_LOCUS2841</name>
</gene>